<gene>
    <name evidence="1" type="ORF">M6B38_250830</name>
</gene>
<reference evidence="1" key="1">
    <citation type="journal article" date="2023" name="GigaByte">
        <title>Genome assembly of the bearded iris, Iris pallida Lam.</title>
        <authorList>
            <person name="Bruccoleri R.E."/>
            <person name="Oakeley E.J."/>
            <person name="Faust A.M.E."/>
            <person name="Altorfer M."/>
            <person name="Dessus-Babus S."/>
            <person name="Burckhardt D."/>
            <person name="Oertli M."/>
            <person name="Naumann U."/>
            <person name="Petersen F."/>
            <person name="Wong J."/>
        </authorList>
    </citation>
    <scope>NUCLEOTIDE SEQUENCE</scope>
    <source>
        <strain evidence="1">GSM-AAB239-AS_SAM_17_03QT</strain>
    </source>
</reference>
<proteinExistence type="predicted"/>
<organism evidence="1 2">
    <name type="scientific">Iris pallida</name>
    <name type="common">Sweet iris</name>
    <dbReference type="NCBI Taxonomy" id="29817"/>
    <lineage>
        <taxon>Eukaryota</taxon>
        <taxon>Viridiplantae</taxon>
        <taxon>Streptophyta</taxon>
        <taxon>Embryophyta</taxon>
        <taxon>Tracheophyta</taxon>
        <taxon>Spermatophyta</taxon>
        <taxon>Magnoliopsida</taxon>
        <taxon>Liliopsida</taxon>
        <taxon>Asparagales</taxon>
        <taxon>Iridaceae</taxon>
        <taxon>Iridoideae</taxon>
        <taxon>Irideae</taxon>
        <taxon>Iris</taxon>
    </lineage>
</organism>
<dbReference type="Proteomes" id="UP001140949">
    <property type="component" value="Unassembled WGS sequence"/>
</dbReference>
<evidence type="ECO:0000313" key="1">
    <source>
        <dbReference type="EMBL" id="KAJ6853222.1"/>
    </source>
</evidence>
<dbReference type="AlphaFoldDB" id="A0AAX6IJ31"/>
<comment type="caution">
    <text evidence="1">The sequence shown here is derived from an EMBL/GenBank/DDBJ whole genome shotgun (WGS) entry which is preliminary data.</text>
</comment>
<protein>
    <submittedName>
        <fullName evidence="1">ERBB-3 BINDING PROTEIN 1 isoform X2</fullName>
    </submittedName>
</protein>
<accession>A0AAX6IJ31</accession>
<keyword evidence="2" id="KW-1185">Reference proteome</keyword>
<evidence type="ECO:0000313" key="2">
    <source>
        <dbReference type="Proteomes" id="UP001140949"/>
    </source>
</evidence>
<reference evidence="1" key="2">
    <citation type="submission" date="2023-04" db="EMBL/GenBank/DDBJ databases">
        <authorList>
            <person name="Bruccoleri R.E."/>
            <person name="Oakeley E.J."/>
            <person name="Faust A.-M."/>
            <person name="Dessus-Babus S."/>
            <person name="Altorfer M."/>
            <person name="Burckhardt D."/>
            <person name="Oertli M."/>
            <person name="Naumann U."/>
            <person name="Petersen F."/>
            <person name="Wong J."/>
        </authorList>
    </citation>
    <scope>NUCLEOTIDE SEQUENCE</scope>
    <source>
        <strain evidence="1">GSM-AAB239-AS_SAM_17_03QT</strain>
        <tissue evidence="1">Leaf</tissue>
    </source>
</reference>
<dbReference type="EMBL" id="JANAVB010000997">
    <property type="protein sequence ID" value="KAJ6853222.1"/>
    <property type="molecule type" value="Genomic_DNA"/>
</dbReference>
<sequence length="65" mass="7590">MLAHSYAPLFVQILAIAYISYWFRPCVVCPALEDPCTCRSRYVMSYLHLSFFSHIPVHNLSLFIH</sequence>
<name>A0AAX6IJ31_IRIPA</name>